<dbReference type="InterPro" id="IPR004268">
    <property type="entry name" value="MurJ"/>
</dbReference>
<evidence type="ECO:0000256" key="4">
    <source>
        <dbReference type="ARBA" id="ARBA00022960"/>
    </source>
</evidence>
<dbReference type="GO" id="GO:0015648">
    <property type="term" value="F:lipid-linked peptidoglycan transporter activity"/>
    <property type="evidence" value="ECO:0007669"/>
    <property type="project" value="TreeGrafter"/>
</dbReference>
<feature type="transmembrane region" description="Helical" evidence="8">
    <location>
        <begin position="488"/>
        <end position="513"/>
    </location>
</feature>
<dbReference type="NCBIfam" id="TIGR01695">
    <property type="entry name" value="murJ_mviN"/>
    <property type="match status" value="1"/>
</dbReference>
<dbReference type="PANTHER" id="PTHR47019">
    <property type="entry name" value="LIPID II FLIPPASE MURJ"/>
    <property type="match status" value="1"/>
</dbReference>
<dbReference type="EMBL" id="CP035494">
    <property type="protein sequence ID" value="QAY59696.1"/>
    <property type="molecule type" value="Genomic_DNA"/>
</dbReference>
<dbReference type="Proteomes" id="UP000293995">
    <property type="component" value="Chromosome"/>
</dbReference>
<evidence type="ECO:0000256" key="8">
    <source>
        <dbReference type="SAM" id="Phobius"/>
    </source>
</evidence>
<feature type="transmembrane region" description="Helical" evidence="8">
    <location>
        <begin position="53"/>
        <end position="76"/>
    </location>
</feature>
<accession>A0A4P6EDB7</accession>
<dbReference type="OrthoDB" id="9786339at2"/>
<sequence length="531" mass="55976">MTSIGRASVLIGAGTVASRLTGFVRTIVLVAALGGSATAAGNAFAVANGLPNAIYAIISTGLLAAVVVPQIVQAASHTDGGTAFISKLFTLGTVALLAVTAIAMLCAPLLVQLYATNFTPDQQALATAFAYWCLPQILFYGLYALVGESLNARNIYGPFTWAPIVNNIVSIAGFALFLVLFGPMGELIAWTPGRIALMAGTATAGIVIQALVLFLFWPRTRLRIRPDFRWRGVGLNRIGRLAGWTFLMVLLAQIAGVVQSQVLSEAAKDHPGVFVAQNAWLLYMIPYSLIVLSIGTPYFTRLSEHAAAGRHEDVRADIGRSIRTVGVFIVVATAALAVASVPAARMFTTSPATAAAFAIVLVCYLVGLIPNAIQFTIQRTFYMYNDTRTPFLFTIPQAAVVVATALVSGAVLPIEFLASGLALGQSLAAIVQLVLATWLLRRKIGPLGTRSWMRGLARFIVAAIPAAGAGWGVFLLTGGVHGWTTTGIILGAVGSVLIGSVTLIVYVAFLALLRAPELGPALQTLRRFIGR</sequence>
<organism evidence="9 10">
    <name type="scientific">Microbacterium protaetiae</name>
    <dbReference type="NCBI Taxonomy" id="2509458"/>
    <lineage>
        <taxon>Bacteria</taxon>
        <taxon>Bacillati</taxon>
        <taxon>Actinomycetota</taxon>
        <taxon>Actinomycetes</taxon>
        <taxon>Micrococcales</taxon>
        <taxon>Microbacteriaceae</taxon>
        <taxon>Microbacterium</taxon>
    </lineage>
</organism>
<evidence type="ECO:0000256" key="7">
    <source>
        <dbReference type="ARBA" id="ARBA00023136"/>
    </source>
</evidence>
<dbReference type="KEGG" id="mprt:ET475_06605"/>
<dbReference type="GO" id="GO:0008360">
    <property type="term" value="P:regulation of cell shape"/>
    <property type="evidence" value="ECO:0007669"/>
    <property type="project" value="UniProtKB-KW"/>
</dbReference>
<feature type="transmembrane region" description="Helical" evidence="8">
    <location>
        <begin position="350"/>
        <end position="370"/>
    </location>
</feature>
<feature type="transmembrane region" description="Helical" evidence="8">
    <location>
        <begin position="27"/>
        <end position="47"/>
    </location>
</feature>
<dbReference type="Pfam" id="PF03023">
    <property type="entry name" value="MurJ"/>
    <property type="match status" value="1"/>
</dbReference>
<evidence type="ECO:0000256" key="1">
    <source>
        <dbReference type="ARBA" id="ARBA00004651"/>
    </source>
</evidence>
<evidence type="ECO:0000256" key="6">
    <source>
        <dbReference type="ARBA" id="ARBA00022989"/>
    </source>
</evidence>
<feature type="transmembrane region" description="Helical" evidence="8">
    <location>
        <begin position="123"/>
        <end position="146"/>
    </location>
</feature>
<dbReference type="PANTHER" id="PTHR47019:SF1">
    <property type="entry name" value="LIPID II FLIPPASE MURJ"/>
    <property type="match status" value="1"/>
</dbReference>
<feature type="transmembrane region" description="Helical" evidence="8">
    <location>
        <begin position="238"/>
        <end position="260"/>
    </location>
</feature>
<dbReference type="AlphaFoldDB" id="A0A4P6EDB7"/>
<dbReference type="RefSeq" id="WP_129387555.1">
    <property type="nucleotide sequence ID" value="NZ_CP035494.1"/>
</dbReference>
<evidence type="ECO:0000256" key="3">
    <source>
        <dbReference type="ARBA" id="ARBA00022692"/>
    </source>
</evidence>
<keyword evidence="7 8" id="KW-0472">Membrane</keyword>
<feature type="transmembrane region" description="Helical" evidence="8">
    <location>
        <begin position="88"/>
        <end position="111"/>
    </location>
</feature>
<feature type="transmembrane region" description="Helical" evidence="8">
    <location>
        <begin position="321"/>
        <end position="344"/>
    </location>
</feature>
<evidence type="ECO:0000313" key="10">
    <source>
        <dbReference type="Proteomes" id="UP000293995"/>
    </source>
</evidence>
<proteinExistence type="predicted"/>
<evidence type="ECO:0000256" key="5">
    <source>
        <dbReference type="ARBA" id="ARBA00022984"/>
    </source>
</evidence>
<feature type="transmembrane region" description="Helical" evidence="8">
    <location>
        <begin position="158"/>
        <end position="183"/>
    </location>
</feature>
<name>A0A4P6EDB7_9MICO</name>
<feature type="transmembrane region" description="Helical" evidence="8">
    <location>
        <begin position="195"/>
        <end position="217"/>
    </location>
</feature>
<evidence type="ECO:0000313" key="9">
    <source>
        <dbReference type="EMBL" id="QAY59696.1"/>
    </source>
</evidence>
<dbReference type="PRINTS" id="PR01806">
    <property type="entry name" value="VIRFACTRMVIN"/>
</dbReference>
<reference evidence="9 10" key="1">
    <citation type="submission" date="2019-01" db="EMBL/GenBank/DDBJ databases">
        <title>Genome sequencing of strain DFW100M-13.</title>
        <authorList>
            <person name="Heo J."/>
            <person name="Kim S.-J."/>
            <person name="Kim J.-S."/>
            <person name="Hong S.-B."/>
            <person name="Kwon S.-W."/>
        </authorList>
    </citation>
    <scope>NUCLEOTIDE SEQUENCE [LARGE SCALE GENOMIC DNA]</scope>
    <source>
        <strain evidence="9 10">DFW100M-13</strain>
    </source>
</reference>
<keyword evidence="2" id="KW-1003">Cell membrane</keyword>
<dbReference type="GO" id="GO:0005886">
    <property type="term" value="C:plasma membrane"/>
    <property type="evidence" value="ECO:0007669"/>
    <property type="project" value="UniProtKB-SubCell"/>
</dbReference>
<keyword evidence="3 8" id="KW-0812">Transmembrane</keyword>
<dbReference type="InterPro" id="IPR051050">
    <property type="entry name" value="Lipid_II_flippase_MurJ/MviN"/>
</dbReference>
<comment type="subcellular location">
    <subcellularLocation>
        <location evidence="1">Cell membrane</location>
        <topology evidence="1">Multi-pass membrane protein</topology>
    </subcellularLocation>
</comment>
<feature type="transmembrane region" description="Helical" evidence="8">
    <location>
        <begin position="391"/>
        <end position="414"/>
    </location>
</feature>
<feature type="transmembrane region" description="Helical" evidence="8">
    <location>
        <begin position="456"/>
        <end position="476"/>
    </location>
</feature>
<feature type="transmembrane region" description="Helical" evidence="8">
    <location>
        <begin position="280"/>
        <end position="300"/>
    </location>
</feature>
<keyword evidence="4" id="KW-0133">Cell shape</keyword>
<dbReference type="GO" id="GO:0009252">
    <property type="term" value="P:peptidoglycan biosynthetic process"/>
    <property type="evidence" value="ECO:0007669"/>
    <property type="project" value="UniProtKB-KW"/>
</dbReference>
<keyword evidence="5" id="KW-0573">Peptidoglycan synthesis</keyword>
<gene>
    <name evidence="9" type="primary">murJ</name>
    <name evidence="9" type="ORF">ET475_06605</name>
</gene>
<keyword evidence="10" id="KW-1185">Reference proteome</keyword>
<protein>
    <submittedName>
        <fullName evidence="9">Murein biosynthesis integral membrane protein MurJ</fullName>
    </submittedName>
</protein>
<feature type="transmembrane region" description="Helical" evidence="8">
    <location>
        <begin position="420"/>
        <end position="440"/>
    </location>
</feature>
<evidence type="ECO:0000256" key="2">
    <source>
        <dbReference type="ARBA" id="ARBA00022475"/>
    </source>
</evidence>
<keyword evidence="6 8" id="KW-1133">Transmembrane helix</keyword>
<dbReference type="GO" id="GO:0034204">
    <property type="term" value="P:lipid translocation"/>
    <property type="evidence" value="ECO:0007669"/>
    <property type="project" value="TreeGrafter"/>
</dbReference>